<organism evidence="5 6">
    <name type="scientific">Magallana gigas</name>
    <name type="common">Pacific oyster</name>
    <name type="synonym">Crassostrea gigas</name>
    <dbReference type="NCBI Taxonomy" id="29159"/>
    <lineage>
        <taxon>Eukaryota</taxon>
        <taxon>Metazoa</taxon>
        <taxon>Spiralia</taxon>
        <taxon>Lophotrochozoa</taxon>
        <taxon>Mollusca</taxon>
        <taxon>Bivalvia</taxon>
        <taxon>Autobranchia</taxon>
        <taxon>Pteriomorphia</taxon>
        <taxon>Ostreida</taxon>
        <taxon>Ostreoidea</taxon>
        <taxon>Ostreidae</taxon>
        <taxon>Magallana</taxon>
    </lineage>
</organism>
<dbReference type="GO" id="GO:0030127">
    <property type="term" value="C:COPII vesicle coat"/>
    <property type="evidence" value="ECO:0007669"/>
    <property type="project" value="InterPro"/>
</dbReference>
<dbReference type="SUPFAM" id="SSF82919">
    <property type="entry name" value="Zn-finger domain of Sec23/24"/>
    <property type="match status" value="1"/>
</dbReference>
<evidence type="ECO:0000259" key="4">
    <source>
        <dbReference type="SMART" id="SM00327"/>
    </source>
</evidence>
<dbReference type="SMART" id="SM00174">
    <property type="entry name" value="RHO"/>
    <property type="match status" value="1"/>
</dbReference>
<dbReference type="SMART" id="SM00173">
    <property type="entry name" value="RAS"/>
    <property type="match status" value="1"/>
</dbReference>
<evidence type="ECO:0000256" key="1">
    <source>
        <dbReference type="ARBA" id="ARBA00022741"/>
    </source>
</evidence>
<dbReference type="InterPro" id="IPR002035">
    <property type="entry name" value="VWF_A"/>
</dbReference>
<evidence type="ECO:0000256" key="2">
    <source>
        <dbReference type="ARBA" id="ARBA00023134"/>
    </source>
</evidence>
<dbReference type="Gene3D" id="3.40.50.410">
    <property type="entry name" value="von Willebrand factor, type A domain"/>
    <property type="match status" value="1"/>
</dbReference>
<reference evidence="5" key="1">
    <citation type="submission" date="2022-08" db="UniProtKB">
        <authorList>
            <consortium name="EnsemblMetazoa"/>
        </authorList>
    </citation>
    <scope>IDENTIFICATION</scope>
    <source>
        <strain evidence="5">05x7-T-G4-1.051#20</strain>
    </source>
</reference>
<dbReference type="SMART" id="SM00175">
    <property type="entry name" value="RAB"/>
    <property type="match status" value="1"/>
</dbReference>
<evidence type="ECO:0000313" key="6">
    <source>
        <dbReference type="Proteomes" id="UP000005408"/>
    </source>
</evidence>
<dbReference type="SUPFAM" id="SSF53300">
    <property type="entry name" value="vWA-like"/>
    <property type="match status" value="1"/>
</dbReference>
<dbReference type="PROSITE" id="PS51419">
    <property type="entry name" value="RAB"/>
    <property type="match status" value="1"/>
</dbReference>
<dbReference type="GO" id="GO:0008270">
    <property type="term" value="F:zinc ion binding"/>
    <property type="evidence" value="ECO:0007669"/>
    <property type="project" value="InterPro"/>
</dbReference>
<feature type="region of interest" description="Disordered" evidence="3">
    <location>
        <begin position="209"/>
        <end position="228"/>
    </location>
</feature>
<dbReference type="GO" id="GO:0006886">
    <property type="term" value="P:intracellular protein transport"/>
    <property type="evidence" value="ECO:0007669"/>
    <property type="project" value="InterPro"/>
</dbReference>
<dbReference type="OMA" id="FQVQIKY"/>
<dbReference type="PANTHER" id="PTHR24070">
    <property type="entry name" value="RAS, DI-RAS, AND RHEB FAMILY MEMBERS OF SMALL GTPASE SUPERFAMILY"/>
    <property type="match status" value="1"/>
</dbReference>
<proteinExistence type="predicted"/>
<feature type="region of interest" description="Disordered" evidence="3">
    <location>
        <begin position="254"/>
        <end position="286"/>
    </location>
</feature>
<sequence>MEFGGDLIFVGKTEEDEIPEEDDIEEQIEESSPQNGDEETCCLDILDTAGQEEYSSLRDAYMRSGDGFFIVYSIVSRASFDEAVAIFSLVQNLANSENSAAILCGNKCDLEDQRVVTYEEGQQVADKLGIPFCETSAKTGTRVKEAFEKLVLEIPTHKSTQKIVMLGSGAVGKSALTIRYVSDQFVDNYDPTIEDSYRKMITVKGKKRAAGKGIPGAGNSGSLNSSRRQSRVRSFMSSLSGIFTWGRSWRRRSTTTDDLPVQQQQQQQRGIPNRRASAPPRRTHAKNCTKNIKCKKTDTNVILVSMKDLDQMDNVATGDPVYCDKCQVVLSCVSDTKQDGDKLLWKCEFCGHENVSTEVREEEIPKADTIDYALSAPEPQEKQVVMGAEAEKTEATKPGTTGSGYVVYCLDISGSMGGTTQLPELQAEWKRQRDGNLASGGDQVTRLQAIQEALRRQIERLHLENPERRVIFITFESAVEVYGDCTSDTIQEVPSNIHEEFDPLLSYGEKYSREHHIKPLSESYDKMRTIIDMLSPKGCTSLGPALSVAMGIVNGSVGSEIVLCTDGAPNGGIGSLSSCEVRPGSHFYIKAGEYAKEKNITISILAVEGARTGLEMVSKCAEISGGTINVLNPLEISRQLRLISQNYIIATYVTITLFLHPELEVDDPRFPKGSSKIVKEIGSATKDTDMTFVYKLKNPGKKLDIEKIPFQVQVSYTLKDGRKMLRTISKSLSTTDCREAMEEAMNVSVVGTAAVQKTAYLASKGDLENARSHLLSNKLMISKGSRNLKQKEEKVAFMEESKTLSSVVNKLHKERKGSSLRACGFSDLDTTVLHQNLAQSSSKLYGASRKMELMRKRTETNQAVSAAYYDIQQM</sequence>
<dbReference type="GO" id="GO:0007165">
    <property type="term" value="P:signal transduction"/>
    <property type="evidence" value="ECO:0007669"/>
    <property type="project" value="InterPro"/>
</dbReference>
<dbReference type="InterPro" id="IPR027417">
    <property type="entry name" value="P-loop_NTPase"/>
</dbReference>
<dbReference type="Gene3D" id="2.30.30.380">
    <property type="entry name" value="Zn-finger domain of Sec23/24"/>
    <property type="match status" value="1"/>
</dbReference>
<dbReference type="SUPFAM" id="SSF52540">
    <property type="entry name" value="P-loop containing nucleoside triphosphate hydrolases"/>
    <property type="match status" value="2"/>
</dbReference>
<keyword evidence="6" id="KW-1185">Reference proteome</keyword>
<feature type="compositionally biased region" description="Acidic residues" evidence="3">
    <location>
        <begin position="14"/>
        <end position="29"/>
    </location>
</feature>
<dbReference type="PROSITE" id="PS51421">
    <property type="entry name" value="RAS"/>
    <property type="match status" value="1"/>
</dbReference>
<dbReference type="GO" id="GO:0006888">
    <property type="term" value="P:endoplasmic reticulum to Golgi vesicle-mediated transport"/>
    <property type="evidence" value="ECO:0007669"/>
    <property type="project" value="InterPro"/>
</dbReference>
<dbReference type="AlphaFoldDB" id="A0A8W8I314"/>
<name>A0A8W8I314_MAGGI</name>
<dbReference type="GO" id="GO:0003924">
    <property type="term" value="F:GTPase activity"/>
    <property type="evidence" value="ECO:0007669"/>
    <property type="project" value="InterPro"/>
</dbReference>
<dbReference type="GO" id="GO:0005525">
    <property type="term" value="F:GTP binding"/>
    <property type="evidence" value="ECO:0007669"/>
    <property type="project" value="UniProtKB-KW"/>
</dbReference>
<feature type="domain" description="VWFA" evidence="4">
    <location>
        <begin position="403"/>
        <end position="648"/>
    </location>
</feature>
<evidence type="ECO:0000256" key="3">
    <source>
        <dbReference type="SAM" id="MobiDB-lite"/>
    </source>
</evidence>
<dbReference type="Gene3D" id="3.40.50.300">
    <property type="entry name" value="P-loop containing nucleotide triphosphate hydrolases"/>
    <property type="match status" value="2"/>
</dbReference>
<dbReference type="EnsemblMetazoa" id="G12295.1">
    <property type="protein sequence ID" value="G12295.1:cds"/>
    <property type="gene ID" value="G12295"/>
</dbReference>
<feature type="region of interest" description="Disordered" evidence="3">
    <location>
        <begin position="11"/>
        <end position="39"/>
    </location>
</feature>
<dbReference type="Proteomes" id="UP000005408">
    <property type="component" value="Unassembled WGS sequence"/>
</dbReference>
<dbReference type="OrthoDB" id="1724672at2759"/>
<dbReference type="PRINTS" id="PR00449">
    <property type="entry name" value="RASTRNSFRMNG"/>
</dbReference>
<accession>A0A8W8I314</accession>
<dbReference type="InterPro" id="IPR005225">
    <property type="entry name" value="Small_GTP-bd"/>
</dbReference>
<keyword evidence="1" id="KW-0547">Nucleotide-binding</keyword>
<keyword evidence="2" id="KW-0342">GTP-binding</keyword>
<dbReference type="Pfam" id="PF00071">
    <property type="entry name" value="Ras"/>
    <property type="match status" value="2"/>
</dbReference>
<protein>
    <recommendedName>
        <fullName evidence="4">VWFA domain-containing protein</fullName>
    </recommendedName>
</protein>
<dbReference type="NCBIfam" id="TIGR00231">
    <property type="entry name" value="small_GTP"/>
    <property type="match status" value="1"/>
</dbReference>
<evidence type="ECO:0000313" key="5">
    <source>
        <dbReference type="EnsemblMetazoa" id="G12295.1:cds"/>
    </source>
</evidence>
<dbReference type="FunFam" id="3.40.50.300:FF:001447">
    <property type="entry name" value="Ras-related protein Rab-1B"/>
    <property type="match status" value="1"/>
</dbReference>
<dbReference type="InterPro" id="IPR020849">
    <property type="entry name" value="Small_GTPase_Ras-type"/>
</dbReference>
<dbReference type="InterPro" id="IPR036174">
    <property type="entry name" value="Znf_Sec23_Sec24_sf"/>
</dbReference>
<dbReference type="InterPro" id="IPR001806">
    <property type="entry name" value="Small_GTPase"/>
</dbReference>
<dbReference type="InterPro" id="IPR036465">
    <property type="entry name" value="vWFA_dom_sf"/>
</dbReference>
<dbReference type="SMART" id="SM00327">
    <property type="entry name" value="VWA"/>
    <property type="match status" value="1"/>
</dbReference>